<dbReference type="Pfam" id="PF01370">
    <property type="entry name" value="Epimerase"/>
    <property type="match status" value="1"/>
</dbReference>
<proteinExistence type="predicted"/>
<reference evidence="2" key="1">
    <citation type="submission" date="2018-05" db="EMBL/GenBank/DDBJ databases">
        <authorList>
            <person name="Lanie J.A."/>
            <person name="Ng W.-L."/>
            <person name="Kazmierczak K.M."/>
            <person name="Andrzejewski T.M."/>
            <person name="Davidsen T.M."/>
            <person name="Wayne K.J."/>
            <person name="Tettelin H."/>
            <person name="Glass J.I."/>
            <person name="Rusch D."/>
            <person name="Podicherti R."/>
            <person name="Tsui H.-C.T."/>
            <person name="Winkler M.E."/>
        </authorList>
    </citation>
    <scope>NUCLEOTIDE SEQUENCE</scope>
</reference>
<accession>A0A381X1E4</accession>
<dbReference type="PANTHER" id="PTHR43245">
    <property type="entry name" value="BIFUNCTIONAL POLYMYXIN RESISTANCE PROTEIN ARNA"/>
    <property type="match status" value="1"/>
</dbReference>
<protein>
    <recommendedName>
        <fullName evidence="1">Ketoreductase domain-containing protein</fullName>
    </recommendedName>
</protein>
<organism evidence="2">
    <name type="scientific">marine metagenome</name>
    <dbReference type="NCBI Taxonomy" id="408172"/>
    <lineage>
        <taxon>unclassified sequences</taxon>
        <taxon>metagenomes</taxon>
        <taxon>ecological metagenomes</taxon>
    </lineage>
</organism>
<dbReference type="EMBL" id="UINC01013512">
    <property type="protein sequence ID" value="SVA58321.1"/>
    <property type="molecule type" value="Genomic_DNA"/>
</dbReference>
<dbReference type="InterPro" id="IPR001509">
    <property type="entry name" value="Epimerase_deHydtase"/>
</dbReference>
<name>A0A381X1E4_9ZZZZ</name>
<evidence type="ECO:0000259" key="1">
    <source>
        <dbReference type="SMART" id="SM00822"/>
    </source>
</evidence>
<dbReference type="PANTHER" id="PTHR43245:SF58">
    <property type="entry name" value="BLL5923 PROTEIN"/>
    <property type="match status" value="1"/>
</dbReference>
<dbReference type="InterPro" id="IPR050177">
    <property type="entry name" value="Lipid_A_modif_metabolic_enz"/>
</dbReference>
<evidence type="ECO:0000313" key="2">
    <source>
        <dbReference type="EMBL" id="SVA58321.1"/>
    </source>
</evidence>
<dbReference type="AlphaFoldDB" id="A0A381X1E4"/>
<dbReference type="InterPro" id="IPR036291">
    <property type="entry name" value="NAD(P)-bd_dom_sf"/>
</dbReference>
<feature type="domain" description="Ketoreductase" evidence="1">
    <location>
        <begin position="6"/>
        <end position="168"/>
    </location>
</feature>
<feature type="non-terminal residue" evidence="2">
    <location>
        <position position="220"/>
    </location>
</feature>
<dbReference type="SUPFAM" id="SSF51735">
    <property type="entry name" value="NAD(P)-binding Rossmann-fold domains"/>
    <property type="match status" value="1"/>
</dbReference>
<dbReference type="Gene3D" id="3.40.50.720">
    <property type="entry name" value="NAD(P)-binding Rossmann-like Domain"/>
    <property type="match status" value="1"/>
</dbReference>
<dbReference type="InterPro" id="IPR057326">
    <property type="entry name" value="KR_dom"/>
</dbReference>
<gene>
    <name evidence="2" type="ORF">METZ01_LOCUS111175</name>
</gene>
<sequence length="220" mass="23344">MQDRNKTVLVTGAAGFVGQHLCRHLLNSGFKVRTLLRDANQAELFPPEPELEHSTGDLLDVESLEAACTNIDVLVHLGGVAHVNNLAEDTLREINVDGTRNILQAAIRNDVQRVILMSSSLASSVETGKVSGTAYGRSKRAAEELVSAAQERGEIESVVLRPVNVYGAGMKGNIASMIALIGKGRLPPLPKTGTQISLVGVDDLVQAVILIVNAHEAAGK</sequence>
<dbReference type="SMART" id="SM00822">
    <property type="entry name" value="PKS_KR"/>
    <property type="match status" value="1"/>
</dbReference>